<sequence length="658" mass="72940">MAKAATSRATKSSRKPAAGTTAKTQSRKPQANAAPTKSKPTKSKPTKSKPGKAAPGKPTRAKAAAVKTASLPEWNLADLYTSIDAPEVARDLDKIDADCIAFEHDYKGKLAEETAKDSGGVWLAEAVQRYEAIDDLAGRLASYAGLIHAGDSVDPKLSKFYGDVSERLTAASVHLLFFALELNRVDDAVIERAMQAPELGHYRPWIEDSRKDKPYQLEDRIEQLFHEKSQTGYGAFNRLFDQTISALRFKLGGKELAIEPTLTLLQDRDPKKRKAAGQALAKTFKANERTFALITNTLAKDKEISDRWRGFEDVADARHLANRVEREVVDALVASVRAAYPKLSHRYYALKARWFGKKQLAHWDRNAPLPFAATGTIGWPDAKDMVLTAYTAFSPEMAKIAERFFTDRWIDAPVRPGKAPGAFSHPTTPSAHPYVLMNYQGKPRDVMTLAHELGHGVHQVLAAKNGALMAPTPLTLAETASVFGEMLTFKRLLAQTRSAKQRQALLAGKVEDMINTVVRQIAFYSFERAIHTERRNGELTAERIGELWLSVQSESLGPAIDIKPGYENFWMYIPHFIHSPFYVYAYAFGDCLVNSLYAVYEHAQDGFAERYLAMLSAGGTKHYSELLKPFGLDARDPTFWDGGLSVIAGMIDELEAMG</sequence>
<gene>
    <name evidence="10" type="ORF">HNR60_002213</name>
</gene>
<evidence type="ECO:0000313" key="10">
    <source>
        <dbReference type="EMBL" id="MBB5047458.1"/>
    </source>
</evidence>
<feature type="region of interest" description="Disordered" evidence="7">
    <location>
        <begin position="1"/>
        <end position="64"/>
    </location>
</feature>
<evidence type="ECO:0000256" key="6">
    <source>
        <dbReference type="RuleBase" id="RU003435"/>
    </source>
</evidence>
<evidence type="ECO:0000256" key="5">
    <source>
        <dbReference type="ARBA" id="ARBA00023049"/>
    </source>
</evidence>
<dbReference type="InterPro" id="IPR045090">
    <property type="entry name" value="Pept_M3A_M3B"/>
</dbReference>
<keyword evidence="11" id="KW-1185">Reference proteome</keyword>
<evidence type="ECO:0000256" key="7">
    <source>
        <dbReference type="SAM" id="MobiDB-lite"/>
    </source>
</evidence>
<comment type="cofactor">
    <cofactor evidence="6">
        <name>Zn(2+)</name>
        <dbReference type="ChEBI" id="CHEBI:29105"/>
    </cofactor>
    <text evidence="6">Binds 1 zinc ion.</text>
</comment>
<protein>
    <submittedName>
        <fullName evidence="10">Oligoendopeptidase F</fullName>
        <ecNumber evidence="10">3.4.24.-</ecNumber>
    </submittedName>
</protein>
<keyword evidence="5 6" id="KW-0482">Metalloprotease</keyword>
<evidence type="ECO:0000259" key="8">
    <source>
        <dbReference type="Pfam" id="PF01432"/>
    </source>
</evidence>
<comment type="similarity">
    <text evidence="6">Belongs to the peptidase M3 family.</text>
</comment>
<dbReference type="InterPro" id="IPR013647">
    <property type="entry name" value="OligopepF_N_dom"/>
</dbReference>
<dbReference type="Pfam" id="PF08439">
    <property type="entry name" value="Peptidase_M3_N"/>
    <property type="match status" value="1"/>
</dbReference>
<feature type="compositionally biased region" description="Basic residues" evidence="7">
    <location>
        <begin position="39"/>
        <end position="50"/>
    </location>
</feature>
<comment type="caution">
    <text evidence="10">The sequence shown here is derived from an EMBL/GenBank/DDBJ whole genome shotgun (WGS) entry which is preliminary data.</text>
</comment>
<dbReference type="AlphaFoldDB" id="A0A7W7Z427"/>
<evidence type="ECO:0000259" key="9">
    <source>
        <dbReference type="Pfam" id="PF08439"/>
    </source>
</evidence>
<keyword evidence="2 6" id="KW-0479">Metal-binding</keyword>
<dbReference type="SUPFAM" id="SSF55486">
    <property type="entry name" value="Metalloproteases ('zincins'), catalytic domain"/>
    <property type="match status" value="1"/>
</dbReference>
<evidence type="ECO:0000313" key="11">
    <source>
        <dbReference type="Proteomes" id="UP000542353"/>
    </source>
</evidence>
<dbReference type="RefSeq" id="WP_184257302.1">
    <property type="nucleotide sequence ID" value="NZ_JACHIH010000011.1"/>
</dbReference>
<dbReference type="InterPro" id="IPR042088">
    <property type="entry name" value="OligoPept_F_C"/>
</dbReference>
<feature type="compositionally biased region" description="Low complexity" evidence="7">
    <location>
        <begin position="51"/>
        <end position="64"/>
    </location>
</feature>
<evidence type="ECO:0000256" key="4">
    <source>
        <dbReference type="ARBA" id="ARBA00022833"/>
    </source>
</evidence>
<feature type="compositionally biased region" description="Low complexity" evidence="7">
    <location>
        <begin position="1"/>
        <end position="10"/>
    </location>
</feature>
<keyword evidence="1 6" id="KW-0645">Protease</keyword>
<keyword evidence="4 6" id="KW-0862">Zinc</keyword>
<evidence type="ECO:0000256" key="2">
    <source>
        <dbReference type="ARBA" id="ARBA00022723"/>
    </source>
</evidence>
<dbReference type="EMBL" id="JACHIH010000011">
    <property type="protein sequence ID" value="MBB5047458.1"/>
    <property type="molecule type" value="Genomic_DNA"/>
</dbReference>
<dbReference type="GO" id="GO:0004222">
    <property type="term" value="F:metalloendopeptidase activity"/>
    <property type="evidence" value="ECO:0007669"/>
    <property type="project" value="InterPro"/>
</dbReference>
<feature type="domain" description="Peptidase M3A/M3B catalytic" evidence="8">
    <location>
        <begin position="401"/>
        <end position="640"/>
    </location>
</feature>
<dbReference type="PANTHER" id="PTHR11804:SF5">
    <property type="entry name" value="OLIGOENDOPEPTIDASE F"/>
    <property type="match status" value="1"/>
</dbReference>
<accession>A0A7W7Z427</accession>
<dbReference type="GO" id="GO:0006518">
    <property type="term" value="P:peptide metabolic process"/>
    <property type="evidence" value="ECO:0007669"/>
    <property type="project" value="TreeGrafter"/>
</dbReference>
<name>A0A7W7Z427_9BRAD</name>
<dbReference type="CDD" id="cd09610">
    <property type="entry name" value="M3B_PepF"/>
    <property type="match status" value="1"/>
</dbReference>
<dbReference type="GO" id="GO:0006508">
    <property type="term" value="P:proteolysis"/>
    <property type="evidence" value="ECO:0007669"/>
    <property type="project" value="UniProtKB-KW"/>
</dbReference>
<dbReference type="EC" id="3.4.24.-" evidence="10"/>
<dbReference type="Gene3D" id="1.20.140.70">
    <property type="entry name" value="Oligopeptidase f, N-terminal domain"/>
    <property type="match status" value="1"/>
</dbReference>
<reference evidence="10 11" key="1">
    <citation type="submission" date="2020-08" db="EMBL/GenBank/DDBJ databases">
        <title>Genomic Encyclopedia of Type Strains, Phase IV (KMG-IV): sequencing the most valuable type-strain genomes for metagenomic binning, comparative biology and taxonomic classification.</title>
        <authorList>
            <person name="Goeker M."/>
        </authorList>
    </citation>
    <scope>NUCLEOTIDE SEQUENCE [LARGE SCALE GENOMIC DNA]</scope>
    <source>
        <strain evidence="10 11">DSM 12706</strain>
    </source>
</reference>
<dbReference type="Proteomes" id="UP000542353">
    <property type="component" value="Unassembled WGS sequence"/>
</dbReference>
<dbReference type="Pfam" id="PF01432">
    <property type="entry name" value="Peptidase_M3"/>
    <property type="match status" value="1"/>
</dbReference>
<dbReference type="PANTHER" id="PTHR11804">
    <property type="entry name" value="PROTEASE M3 THIMET OLIGOPEPTIDASE-RELATED"/>
    <property type="match status" value="1"/>
</dbReference>
<dbReference type="GO" id="GO:0046872">
    <property type="term" value="F:metal ion binding"/>
    <property type="evidence" value="ECO:0007669"/>
    <property type="project" value="UniProtKB-UniRule"/>
</dbReference>
<evidence type="ECO:0000256" key="1">
    <source>
        <dbReference type="ARBA" id="ARBA00022670"/>
    </source>
</evidence>
<dbReference type="InterPro" id="IPR011977">
    <property type="entry name" value="Pept_M3B_clade3"/>
</dbReference>
<organism evidence="10 11">
    <name type="scientific">Rhodopseudomonas rhenobacensis</name>
    <dbReference type="NCBI Taxonomy" id="87461"/>
    <lineage>
        <taxon>Bacteria</taxon>
        <taxon>Pseudomonadati</taxon>
        <taxon>Pseudomonadota</taxon>
        <taxon>Alphaproteobacteria</taxon>
        <taxon>Hyphomicrobiales</taxon>
        <taxon>Nitrobacteraceae</taxon>
        <taxon>Rhodopseudomonas</taxon>
    </lineage>
</organism>
<proteinExistence type="inferred from homology"/>
<dbReference type="Gene3D" id="1.10.1370.20">
    <property type="entry name" value="Oligoendopeptidase f, C-terminal domain"/>
    <property type="match status" value="1"/>
</dbReference>
<dbReference type="InterPro" id="IPR001567">
    <property type="entry name" value="Pept_M3A_M3B_dom"/>
</dbReference>
<dbReference type="NCBIfam" id="TIGR02290">
    <property type="entry name" value="M3_fam_3"/>
    <property type="match status" value="1"/>
</dbReference>
<feature type="domain" description="Oligopeptidase F N-terminal" evidence="9">
    <location>
        <begin position="181"/>
        <end position="249"/>
    </location>
</feature>
<evidence type="ECO:0000256" key="3">
    <source>
        <dbReference type="ARBA" id="ARBA00022801"/>
    </source>
</evidence>
<keyword evidence="3 6" id="KW-0378">Hydrolase</keyword>